<dbReference type="EMBL" id="LGRB01000003">
    <property type="protein sequence ID" value="OCT55013.1"/>
    <property type="molecule type" value="Genomic_DNA"/>
</dbReference>
<feature type="region of interest" description="Disordered" evidence="3">
    <location>
        <begin position="357"/>
        <end position="434"/>
    </location>
</feature>
<dbReference type="PANTHER" id="PTHR43639:SF1">
    <property type="entry name" value="SHORT-CHAIN DEHYDROGENASE_REDUCTASE FAMILY PROTEIN"/>
    <property type="match status" value="1"/>
</dbReference>
<reference evidence="5" key="1">
    <citation type="submission" date="2015-07" db="EMBL/GenBank/DDBJ databases">
        <authorList>
            <person name="Teixeira M.M."/>
            <person name="Souza R.C."/>
            <person name="Almeida L.G."/>
            <person name="Vicente V.A."/>
            <person name="de Hoog S."/>
            <person name="Bocca A.L."/>
            <person name="de Almeida S.R."/>
            <person name="Vasconcelos A.T."/>
            <person name="Felipe M.S."/>
        </authorList>
    </citation>
    <scope>NUCLEOTIDE SEQUENCE [LARGE SCALE GENOMIC DNA]</scope>
    <source>
        <strain evidence="5">KSF</strain>
    </source>
</reference>
<feature type="region of interest" description="Disordered" evidence="3">
    <location>
        <begin position="311"/>
        <end position="340"/>
    </location>
</feature>
<dbReference type="STRING" id="86049.A0A1C1D2A0"/>
<evidence type="ECO:0000313" key="4">
    <source>
        <dbReference type="EMBL" id="OCT55013.1"/>
    </source>
</evidence>
<dbReference type="VEuPathDB" id="FungiDB:G647_05103"/>
<organism evidence="4 5">
    <name type="scientific">Cladophialophora carrionii</name>
    <dbReference type="NCBI Taxonomy" id="86049"/>
    <lineage>
        <taxon>Eukaryota</taxon>
        <taxon>Fungi</taxon>
        <taxon>Dikarya</taxon>
        <taxon>Ascomycota</taxon>
        <taxon>Pezizomycotina</taxon>
        <taxon>Eurotiomycetes</taxon>
        <taxon>Chaetothyriomycetidae</taxon>
        <taxon>Chaetothyriales</taxon>
        <taxon>Herpotrichiellaceae</taxon>
        <taxon>Cladophialophora</taxon>
    </lineage>
</organism>
<dbReference type="Proteomes" id="UP000094526">
    <property type="component" value="Unassembled WGS sequence"/>
</dbReference>
<dbReference type="Pfam" id="PF00106">
    <property type="entry name" value="adh_short"/>
    <property type="match status" value="1"/>
</dbReference>
<dbReference type="AlphaFoldDB" id="A0A1C1D2A0"/>
<evidence type="ECO:0000256" key="2">
    <source>
        <dbReference type="ARBA" id="ARBA00023002"/>
    </source>
</evidence>
<dbReference type="GO" id="GO:0016491">
    <property type="term" value="F:oxidoreductase activity"/>
    <property type="evidence" value="ECO:0007669"/>
    <property type="project" value="UniProtKB-KW"/>
</dbReference>
<dbReference type="CDD" id="cd05233">
    <property type="entry name" value="SDR_c"/>
    <property type="match status" value="1"/>
</dbReference>
<dbReference type="PANTHER" id="PTHR43639">
    <property type="entry name" value="OXIDOREDUCTASE, SHORT-CHAIN DEHYDROGENASE/REDUCTASE FAMILY (AFU_ORTHOLOGUE AFUA_5G02870)"/>
    <property type="match status" value="1"/>
</dbReference>
<protein>
    <submittedName>
        <fullName evidence="4">Uncharacterized protein</fullName>
    </submittedName>
</protein>
<sequence length="469" mass="47789">MTSPSTPSLGTPPPPPATARPLQGRIAIVTGSSSAIGAAIALALAAQGCSLFCIDVTPTPPRQSQGQGKDHGHGHSFHSTNHASTPTTSTTARDQPGTHERIRHQGGEATYHKADPTRARDMDLAIRACVAKYRRVDILVTNTSASASAANAATAANVSMHTRPLRCHETTDEDFDRALAVHARAPFLACKYAVRQMLDGQPRRYARARGWIVNVASSLLLPLPLLLHQGVGSMGAVSAGAGAGAGAGVLGIGMGMGIGVGVGSPGSCAGQAAAVMLTRQIALDYAADAILCNALCPGFVDAGTGTGSSTGTAGMATGSSMATPSTRTAPSGAMEPGTATATATATATVNVNVNANVNAHGHGHGRRSHQTVSGQPQSREDVADVGSDEAEDNDYDYDYDHDNDYADGSPHSESKLDHHPPPPPTSPPFGGRLGSVEDVARAAVFLCGDDAAWITGVVLPVDGGGSLLR</sequence>
<keyword evidence="5" id="KW-1185">Reference proteome</keyword>
<evidence type="ECO:0000313" key="5">
    <source>
        <dbReference type="Proteomes" id="UP000094526"/>
    </source>
</evidence>
<dbReference type="PRINTS" id="PR00081">
    <property type="entry name" value="GDHRDH"/>
</dbReference>
<dbReference type="InterPro" id="IPR036291">
    <property type="entry name" value="NAD(P)-bd_dom_sf"/>
</dbReference>
<feature type="region of interest" description="Disordered" evidence="3">
    <location>
        <begin position="60"/>
        <end position="112"/>
    </location>
</feature>
<gene>
    <name evidence="4" type="ORF">CLCR_02938</name>
</gene>
<dbReference type="SUPFAM" id="SSF51735">
    <property type="entry name" value="NAD(P)-binding Rossmann-fold domains"/>
    <property type="match status" value="1"/>
</dbReference>
<evidence type="ECO:0000256" key="1">
    <source>
        <dbReference type="ARBA" id="ARBA00006484"/>
    </source>
</evidence>
<comment type="caution">
    <text evidence="4">The sequence shown here is derived from an EMBL/GenBank/DDBJ whole genome shotgun (WGS) entry which is preliminary data.</text>
</comment>
<comment type="similarity">
    <text evidence="1">Belongs to the short-chain dehydrogenases/reductases (SDR) family.</text>
</comment>
<feature type="compositionally biased region" description="Basic and acidic residues" evidence="3">
    <location>
        <begin position="398"/>
        <end position="420"/>
    </location>
</feature>
<dbReference type="Gene3D" id="3.40.50.720">
    <property type="entry name" value="NAD(P)-binding Rossmann-like Domain"/>
    <property type="match status" value="2"/>
</dbReference>
<feature type="compositionally biased region" description="Acidic residues" evidence="3">
    <location>
        <begin position="386"/>
        <end position="397"/>
    </location>
</feature>
<dbReference type="Pfam" id="PF13561">
    <property type="entry name" value="adh_short_C2"/>
    <property type="match status" value="1"/>
</dbReference>
<accession>A0A1C1D2A0</accession>
<dbReference type="OrthoDB" id="47007at2759"/>
<feature type="region of interest" description="Disordered" evidence="3">
    <location>
        <begin position="1"/>
        <end position="21"/>
    </location>
</feature>
<feature type="compositionally biased region" description="Basic and acidic residues" evidence="3">
    <location>
        <begin position="96"/>
        <end position="112"/>
    </location>
</feature>
<dbReference type="VEuPathDB" id="FungiDB:CLCR_02938"/>
<proteinExistence type="inferred from homology"/>
<dbReference type="InterPro" id="IPR002347">
    <property type="entry name" value="SDR_fam"/>
</dbReference>
<keyword evidence="2" id="KW-0560">Oxidoreductase</keyword>
<evidence type="ECO:0000256" key="3">
    <source>
        <dbReference type="SAM" id="MobiDB-lite"/>
    </source>
</evidence>
<name>A0A1C1D2A0_9EURO</name>
<feature type="compositionally biased region" description="Low complexity" evidence="3">
    <location>
        <begin position="78"/>
        <end position="92"/>
    </location>
</feature>
<feature type="compositionally biased region" description="Low complexity" evidence="3">
    <location>
        <begin position="311"/>
        <end position="323"/>
    </location>
</feature>